<accession>A0A379DZQ9</accession>
<sequence>MLKIVANRDQQLSLFYCKKGLVGIFLTLSPPIGCFTRRAILSDSLFLFACKGTNIFLLVTTYKCNLFDFFLTKI</sequence>
<evidence type="ECO:0000313" key="2">
    <source>
        <dbReference type="Proteomes" id="UP000254072"/>
    </source>
</evidence>
<reference evidence="1 2" key="1">
    <citation type="submission" date="2018-06" db="EMBL/GenBank/DDBJ databases">
        <authorList>
            <consortium name="Pathogen Informatics"/>
            <person name="Doyle S."/>
        </authorList>
    </citation>
    <scope>NUCLEOTIDE SEQUENCE [LARGE SCALE GENOMIC DNA]</scope>
    <source>
        <strain evidence="1 2">NCTC11157</strain>
    </source>
</reference>
<proteinExistence type="predicted"/>
<protein>
    <submittedName>
        <fullName evidence="1">Uncharacterized protein</fullName>
    </submittedName>
</protein>
<name>A0A379DZQ9_9BACT</name>
<evidence type="ECO:0000313" key="1">
    <source>
        <dbReference type="EMBL" id="SUB85571.1"/>
    </source>
</evidence>
<dbReference type="EMBL" id="UGTL01000001">
    <property type="protein sequence ID" value="SUB85571.1"/>
    <property type="molecule type" value="Genomic_DNA"/>
</dbReference>
<dbReference type="AlphaFoldDB" id="A0A379DZQ9"/>
<organism evidence="1 2">
    <name type="scientific">Prevotella disiens</name>
    <dbReference type="NCBI Taxonomy" id="28130"/>
    <lineage>
        <taxon>Bacteria</taxon>
        <taxon>Pseudomonadati</taxon>
        <taxon>Bacteroidota</taxon>
        <taxon>Bacteroidia</taxon>
        <taxon>Bacteroidales</taxon>
        <taxon>Prevotellaceae</taxon>
        <taxon>Prevotella</taxon>
    </lineage>
</organism>
<dbReference type="Proteomes" id="UP000254072">
    <property type="component" value="Unassembled WGS sequence"/>
</dbReference>
<gene>
    <name evidence="1" type="ORF">NCTC11157_01301</name>
</gene>